<protein>
    <submittedName>
        <fullName evidence="2">Uncharacterized protein</fullName>
    </submittedName>
</protein>
<reference evidence="2 3" key="1">
    <citation type="journal article" date="2023" name="PLoS ONE">
        <title>Cytospora paraplurivora sp. nov. isolated from orchards with fruit tree decline syndrome in Ontario, Canada.</title>
        <authorList>
            <person name="Ilyukhin E."/>
            <person name="Nguyen H.D.T."/>
            <person name="Castle A.J."/>
            <person name="Ellouze W."/>
        </authorList>
    </citation>
    <scope>NUCLEOTIDE SEQUENCE [LARGE SCALE GENOMIC DNA]</scope>
    <source>
        <strain evidence="2 3">FDS-564</strain>
    </source>
</reference>
<evidence type="ECO:0000256" key="1">
    <source>
        <dbReference type="SAM" id="SignalP"/>
    </source>
</evidence>
<keyword evidence="1" id="KW-0732">Signal</keyword>
<keyword evidence="3" id="KW-1185">Reference proteome</keyword>
<dbReference type="AlphaFoldDB" id="A0AAN9UGK1"/>
<dbReference type="EMBL" id="JAJSPL020000004">
    <property type="protein sequence ID" value="KAK7747223.1"/>
    <property type="molecule type" value="Genomic_DNA"/>
</dbReference>
<feature type="signal peptide" evidence="1">
    <location>
        <begin position="1"/>
        <end position="21"/>
    </location>
</feature>
<proteinExistence type="predicted"/>
<organism evidence="2 3">
    <name type="scientific">Cytospora paraplurivora</name>
    <dbReference type="NCBI Taxonomy" id="2898453"/>
    <lineage>
        <taxon>Eukaryota</taxon>
        <taxon>Fungi</taxon>
        <taxon>Dikarya</taxon>
        <taxon>Ascomycota</taxon>
        <taxon>Pezizomycotina</taxon>
        <taxon>Sordariomycetes</taxon>
        <taxon>Sordariomycetidae</taxon>
        <taxon>Diaporthales</taxon>
        <taxon>Cytosporaceae</taxon>
        <taxon>Cytospora</taxon>
    </lineage>
</organism>
<evidence type="ECO:0000313" key="3">
    <source>
        <dbReference type="Proteomes" id="UP001320245"/>
    </source>
</evidence>
<comment type="caution">
    <text evidence="2">The sequence shown here is derived from an EMBL/GenBank/DDBJ whole genome shotgun (WGS) entry which is preliminary data.</text>
</comment>
<accession>A0AAN9UGK1</accession>
<feature type="chain" id="PRO_5043055270" evidence="1">
    <location>
        <begin position="22"/>
        <end position="333"/>
    </location>
</feature>
<sequence length="333" mass="34503">MISFELFLVVAALASITSVAATELAPPEVDCYTIWADGYRAHVPTYYESVVHRGTSRLIYTLTPVETVTTVGATTTQTSTITTTVLAGDATSTVAASAGFTPLASVIAASQAIYPGHVERPQVTALPKQSGINSLSSLMRCLYYYDCYPAEVNCIVHIRDVFTATEVYQATETVTSTVIAIGVTATATFTQTDTVTASAAAIATVYQVCQADNVIASYSATQPWTDAQFNGNLGLSTGTDGTDCCQKCAEMGDTCQSSAYTDAFAGANCAYFLAGDATLHALSAATCNGSFVAGIAIYSTAALIAPSDEVSASSYVFSNSNCGQLAVQAAGTT</sequence>
<gene>
    <name evidence="2" type="ORF">SLS53_001476</name>
</gene>
<name>A0AAN9UGK1_9PEZI</name>
<dbReference type="Proteomes" id="UP001320245">
    <property type="component" value="Unassembled WGS sequence"/>
</dbReference>
<evidence type="ECO:0000313" key="2">
    <source>
        <dbReference type="EMBL" id="KAK7747223.1"/>
    </source>
</evidence>